<proteinExistence type="predicted"/>
<feature type="compositionally biased region" description="Basic residues" evidence="1">
    <location>
        <begin position="75"/>
        <end position="86"/>
    </location>
</feature>
<name>A0A6J6XKY6_9ZZZZ</name>
<accession>A0A6J6XKY6</accession>
<evidence type="ECO:0000256" key="1">
    <source>
        <dbReference type="SAM" id="MobiDB-lite"/>
    </source>
</evidence>
<dbReference type="EMBL" id="CAFAAI010000109">
    <property type="protein sequence ID" value="CAB4795888.1"/>
    <property type="molecule type" value="Genomic_DNA"/>
</dbReference>
<feature type="region of interest" description="Disordered" evidence="1">
    <location>
        <begin position="45"/>
        <end position="86"/>
    </location>
</feature>
<feature type="compositionally biased region" description="Basic and acidic residues" evidence="1">
    <location>
        <begin position="45"/>
        <end position="74"/>
    </location>
</feature>
<protein>
    <submittedName>
        <fullName evidence="2">Unannotated protein</fullName>
    </submittedName>
</protein>
<gene>
    <name evidence="2" type="ORF">UFOPK2992_00738</name>
</gene>
<sequence>MKATRLFVLTGEGLDDTNAADALLQRAEVVTDSLAHRQVSDVRITLETDRGEHDDGEHHHRQKREFPAEDEQQHQRHQHHQAGRHKLQQAPLDELAHRLDVGGHARDKHAGFLTVEERQTLALQMIEDPNTKVAKETLASAVDVDELQSGDEIRRDRGGDICRNGNVERVPVLLDEAFVDTELHDHWPGQRCGSPERGQHKRCPRGASIRQRQIP</sequence>
<feature type="region of interest" description="Disordered" evidence="1">
    <location>
        <begin position="189"/>
        <end position="215"/>
    </location>
</feature>
<dbReference type="AlphaFoldDB" id="A0A6J6XKY6"/>
<reference evidence="2" key="1">
    <citation type="submission" date="2020-05" db="EMBL/GenBank/DDBJ databases">
        <authorList>
            <person name="Chiriac C."/>
            <person name="Salcher M."/>
            <person name="Ghai R."/>
            <person name="Kavagutti S V."/>
        </authorList>
    </citation>
    <scope>NUCLEOTIDE SEQUENCE</scope>
</reference>
<evidence type="ECO:0000313" key="2">
    <source>
        <dbReference type="EMBL" id="CAB4795888.1"/>
    </source>
</evidence>
<organism evidence="2">
    <name type="scientific">freshwater metagenome</name>
    <dbReference type="NCBI Taxonomy" id="449393"/>
    <lineage>
        <taxon>unclassified sequences</taxon>
        <taxon>metagenomes</taxon>
        <taxon>ecological metagenomes</taxon>
    </lineage>
</organism>